<dbReference type="InterPro" id="IPR044807">
    <property type="entry name" value="DRIP1-like"/>
</dbReference>
<name>A0A9P0YSV2_CUSEU</name>
<accession>A0A9P0YSV2</accession>
<proteinExistence type="predicted"/>
<reference evidence="6" key="1">
    <citation type="submission" date="2022-07" db="EMBL/GenBank/DDBJ databases">
        <authorList>
            <person name="Macas J."/>
            <person name="Novak P."/>
            <person name="Neumann P."/>
        </authorList>
    </citation>
    <scope>NUCLEOTIDE SEQUENCE</scope>
</reference>
<evidence type="ECO:0000256" key="2">
    <source>
        <dbReference type="ARBA" id="ARBA00022771"/>
    </source>
</evidence>
<keyword evidence="1" id="KW-0479">Metal-binding</keyword>
<keyword evidence="7" id="KW-1185">Reference proteome</keyword>
<organism evidence="6 7">
    <name type="scientific">Cuscuta europaea</name>
    <name type="common">European dodder</name>
    <dbReference type="NCBI Taxonomy" id="41803"/>
    <lineage>
        <taxon>Eukaryota</taxon>
        <taxon>Viridiplantae</taxon>
        <taxon>Streptophyta</taxon>
        <taxon>Embryophyta</taxon>
        <taxon>Tracheophyta</taxon>
        <taxon>Spermatophyta</taxon>
        <taxon>Magnoliopsida</taxon>
        <taxon>eudicotyledons</taxon>
        <taxon>Gunneridae</taxon>
        <taxon>Pentapetalae</taxon>
        <taxon>asterids</taxon>
        <taxon>lamiids</taxon>
        <taxon>Solanales</taxon>
        <taxon>Convolvulaceae</taxon>
        <taxon>Cuscuteae</taxon>
        <taxon>Cuscuta</taxon>
        <taxon>Cuscuta subgen. Cuscuta</taxon>
    </lineage>
</organism>
<evidence type="ECO:0000313" key="6">
    <source>
        <dbReference type="EMBL" id="CAH9073832.1"/>
    </source>
</evidence>
<sequence length="433" mass="49415">MSNQVVKVRRQTLATCMTCYLCNKLFRDATTISECLHTFCRKCIRKKLSEEDSECCPICKIDLGCVPMEKLRSDNNMHVVRAKIFPYKRKKVKAYDVMHSITFPLKRKERSLSSLVVSAPKVTTQSDITQSGMTGRRSKSNCRKPLRRSTLYIKKFINKEEGSAEDRLGHSIVPDMTLNKLKPNVRHNLTSVEPSSYPTTHNDVENGTEEWKDDVDMWRPLNCLVEVANRSKSSRFTAKGSALKLEPSRVSNIDRCVFESNTKENGHKFNVQNEMENNGLTPDSEKPKKFRRLRKKTPAFVDSCSFPNVVIDDASAKYEKDYPIWFSLVASKEQEGDAPLPQISPTYLRIKDGSIPVSFIQKYLVRKLHLMHDDEVEIRCMGQLVAPTLQLNNLIDQWIQMSSSGSDKLSVKIGTSTKDFVMVLVYGRRLPTS</sequence>
<gene>
    <name evidence="6" type="ORF">CEURO_LOCUS4959</name>
</gene>
<dbReference type="Pfam" id="PF13923">
    <property type="entry name" value="zf-C3HC4_2"/>
    <property type="match status" value="1"/>
</dbReference>
<dbReference type="CDD" id="cd16525">
    <property type="entry name" value="RING-HC_PCGF"/>
    <property type="match status" value="1"/>
</dbReference>
<dbReference type="SMART" id="SM00184">
    <property type="entry name" value="RING"/>
    <property type="match status" value="1"/>
</dbReference>
<dbReference type="InterPro" id="IPR013083">
    <property type="entry name" value="Znf_RING/FYVE/PHD"/>
</dbReference>
<evidence type="ECO:0000259" key="5">
    <source>
        <dbReference type="PROSITE" id="PS50089"/>
    </source>
</evidence>
<dbReference type="EMBL" id="CAMAPE010000008">
    <property type="protein sequence ID" value="CAH9073832.1"/>
    <property type="molecule type" value="Genomic_DNA"/>
</dbReference>
<dbReference type="PROSITE" id="PS50089">
    <property type="entry name" value="ZF_RING_2"/>
    <property type="match status" value="1"/>
</dbReference>
<dbReference type="OrthoDB" id="1305878at2759"/>
<keyword evidence="2 4" id="KW-0863">Zinc-finger</keyword>
<dbReference type="GO" id="GO:0004842">
    <property type="term" value="F:ubiquitin-protein transferase activity"/>
    <property type="evidence" value="ECO:0007669"/>
    <property type="project" value="InterPro"/>
</dbReference>
<dbReference type="PANTHER" id="PTHR46293:SF1">
    <property type="entry name" value="OS03G0632800 PROTEIN"/>
    <property type="match status" value="1"/>
</dbReference>
<comment type="caution">
    <text evidence="6">The sequence shown here is derived from an EMBL/GenBank/DDBJ whole genome shotgun (WGS) entry which is preliminary data.</text>
</comment>
<dbReference type="InterPro" id="IPR017907">
    <property type="entry name" value="Znf_RING_CS"/>
</dbReference>
<protein>
    <recommendedName>
        <fullName evidence="5">RING-type domain-containing protein</fullName>
    </recommendedName>
</protein>
<dbReference type="Gene3D" id="3.30.40.10">
    <property type="entry name" value="Zinc/RING finger domain, C3HC4 (zinc finger)"/>
    <property type="match status" value="1"/>
</dbReference>
<dbReference type="SUPFAM" id="SSF57850">
    <property type="entry name" value="RING/U-box"/>
    <property type="match status" value="1"/>
</dbReference>
<dbReference type="PANTHER" id="PTHR46293">
    <property type="entry name" value="E3 UBIQUITIN PROTEIN LIGASE DRIP1"/>
    <property type="match status" value="1"/>
</dbReference>
<keyword evidence="3" id="KW-0862">Zinc</keyword>
<evidence type="ECO:0000313" key="7">
    <source>
        <dbReference type="Proteomes" id="UP001152484"/>
    </source>
</evidence>
<dbReference type="InterPro" id="IPR001841">
    <property type="entry name" value="Znf_RING"/>
</dbReference>
<dbReference type="AlphaFoldDB" id="A0A9P0YSV2"/>
<evidence type="ECO:0000256" key="4">
    <source>
        <dbReference type="PROSITE-ProRule" id="PRU00175"/>
    </source>
</evidence>
<evidence type="ECO:0000256" key="1">
    <source>
        <dbReference type="ARBA" id="ARBA00022723"/>
    </source>
</evidence>
<dbReference type="GO" id="GO:0008270">
    <property type="term" value="F:zinc ion binding"/>
    <property type="evidence" value="ECO:0007669"/>
    <property type="project" value="UniProtKB-KW"/>
</dbReference>
<feature type="domain" description="RING-type" evidence="5">
    <location>
        <begin position="19"/>
        <end position="60"/>
    </location>
</feature>
<dbReference type="PROSITE" id="PS00518">
    <property type="entry name" value="ZF_RING_1"/>
    <property type="match status" value="1"/>
</dbReference>
<dbReference type="Proteomes" id="UP001152484">
    <property type="component" value="Unassembled WGS sequence"/>
</dbReference>
<evidence type="ECO:0000256" key="3">
    <source>
        <dbReference type="ARBA" id="ARBA00022833"/>
    </source>
</evidence>